<evidence type="ECO:0000259" key="5">
    <source>
        <dbReference type="Pfam" id="PF13439"/>
    </source>
</evidence>
<dbReference type="Pfam" id="PF13439">
    <property type="entry name" value="Glyco_transf_4"/>
    <property type="match status" value="1"/>
</dbReference>
<dbReference type="InterPro" id="IPR001296">
    <property type="entry name" value="Glyco_trans_1"/>
</dbReference>
<protein>
    <recommendedName>
        <fullName evidence="1">D-inositol 3-phosphate glycosyltransferase</fullName>
    </recommendedName>
</protein>
<dbReference type="Pfam" id="PF00534">
    <property type="entry name" value="Glycos_transf_1"/>
    <property type="match status" value="1"/>
</dbReference>
<accession>A0A9D2ZT26</accession>
<dbReference type="InterPro" id="IPR050194">
    <property type="entry name" value="Glycosyltransferase_grp1"/>
</dbReference>
<dbReference type="Gene3D" id="3.40.50.2000">
    <property type="entry name" value="Glycogen Phosphorylase B"/>
    <property type="match status" value="2"/>
</dbReference>
<reference evidence="6" key="1">
    <citation type="journal article" date="2021" name="PeerJ">
        <title>Extensive microbial diversity within the chicken gut microbiome revealed by metagenomics and culture.</title>
        <authorList>
            <person name="Gilroy R."/>
            <person name="Ravi A."/>
            <person name="Getino M."/>
            <person name="Pursley I."/>
            <person name="Horton D.L."/>
            <person name="Alikhan N.F."/>
            <person name="Baker D."/>
            <person name="Gharbi K."/>
            <person name="Hall N."/>
            <person name="Watson M."/>
            <person name="Adriaenssens E.M."/>
            <person name="Foster-Nyarko E."/>
            <person name="Jarju S."/>
            <person name="Secka A."/>
            <person name="Antonio M."/>
            <person name="Oren A."/>
            <person name="Chaudhuri R.R."/>
            <person name="La Ragione R."/>
            <person name="Hildebrand F."/>
            <person name="Pallen M.J."/>
        </authorList>
    </citation>
    <scope>NUCLEOTIDE SEQUENCE</scope>
    <source>
        <strain evidence="6">ChiHjej10B9-4811</strain>
    </source>
</reference>
<dbReference type="PANTHER" id="PTHR45947">
    <property type="entry name" value="SULFOQUINOVOSYL TRANSFERASE SQD2"/>
    <property type="match status" value="1"/>
</dbReference>
<evidence type="ECO:0000256" key="3">
    <source>
        <dbReference type="ARBA" id="ARBA00022679"/>
    </source>
</evidence>
<dbReference type="GO" id="GO:1901137">
    <property type="term" value="P:carbohydrate derivative biosynthetic process"/>
    <property type="evidence" value="ECO:0007669"/>
    <property type="project" value="UniProtKB-ARBA"/>
</dbReference>
<dbReference type="InterPro" id="IPR028098">
    <property type="entry name" value="Glyco_trans_4-like_N"/>
</dbReference>
<dbReference type="SUPFAM" id="SSF53756">
    <property type="entry name" value="UDP-Glycosyltransferase/glycogen phosphorylase"/>
    <property type="match status" value="1"/>
</dbReference>
<dbReference type="Proteomes" id="UP000823908">
    <property type="component" value="Unassembled WGS sequence"/>
</dbReference>
<evidence type="ECO:0000313" key="7">
    <source>
        <dbReference type="Proteomes" id="UP000823908"/>
    </source>
</evidence>
<feature type="domain" description="Glycosyltransferase subfamily 4-like N-terminal" evidence="5">
    <location>
        <begin position="26"/>
        <end position="189"/>
    </location>
</feature>
<evidence type="ECO:0000256" key="1">
    <source>
        <dbReference type="ARBA" id="ARBA00021292"/>
    </source>
</evidence>
<sequence>MRPNRTPQATARYPIAIAHDYLTQRGGAERVVLALHKAFPEAPIYTTLYDPEGTYPEFKDCTVITSPLNKISIFRRDHRLALPLLPYFSNKLRVDAEKVVVSTTGWAHGFDMPSRALVYCHSPARWIYLTDQYMGHRINKGIARAFKMMRPFLRKWDRKAANRHPHYIANSSTIQQRIFDVYGKRVNIIFPPYSMSDLGEQKPIPGLEGFVKDGYFLIVSRLLPYKNVQHAVEAFAGINQKLLVIGAGPMKKELEAQATDNVAFASNLSDEQMQFAYANSKALLAVSHEDFGITPLEGGAFGKPAIALQAGGFLDTIVEGVTGTFIKTPSSTDIRAAVENFDETEYSAHRIKEHIQQFSEERFIAEIKNQLDTL</sequence>
<reference evidence="6" key="2">
    <citation type="submission" date="2021-04" db="EMBL/GenBank/DDBJ databases">
        <authorList>
            <person name="Gilroy R."/>
        </authorList>
    </citation>
    <scope>NUCLEOTIDE SEQUENCE</scope>
    <source>
        <strain evidence="6">ChiHjej10B9-4811</strain>
    </source>
</reference>
<keyword evidence="3 6" id="KW-0808">Transferase</keyword>
<evidence type="ECO:0000313" key="6">
    <source>
        <dbReference type="EMBL" id="HJD50934.1"/>
    </source>
</evidence>
<dbReference type="EMBL" id="DWUS01000086">
    <property type="protein sequence ID" value="HJD50934.1"/>
    <property type="molecule type" value="Genomic_DNA"/>
</dbReference>
<proteinExistence type="predicted"/>
<dbReference type="GO" id="GO:0016757">
    <property type="term" value="F:glycosyltransferase activity"/>
    <property type="evidence" value="ECO:0007669"/>
    <property type="project" value="UniProtKB-KW"/>
</dbReference>
<gene>
    <name evidence="6" type="ORF">H9908_03575</name>
</gene>
<feature type="domain" description="Glycosyl transferase family 1" evidence="4">
    <location>
        <begin position="212"/>
        <end position="356"/>
    </location>
</feature>
<evidence type="ECO:0000259" key="4">
    <source>
        <dbReference type="Pfam" id="PF00534"/>
    </source>
</evidence>
<organism evidence="6 7">
    <name type="scientific">Candidatus Rothia avistercoris</name>
    <dbReference type="NCBI Taxonomy" id="2840479"/>
    <lineage>
        <taxon>Bacteria</taxon>
        <taxon>Bacillati</taxon>
        <taxon>Actinomycetota</taxon>
        <taxon>Actinomycetes</taxon>
        <taxon>Micrococcales</taxon>
        <taxon>Micrococcaceae</taxon>
        <taxon>Rothia</taxon>
    </lineage>
</organism>
<dbReference type="PANTHER" id="PTHR45947:SF3">
    <property type="entry name" value="SULFOQUINOVOSYL TRANSFERASE SQD2"/>
    <property type="match status" value="1"/>
</dbReference>
<comment type="caution">
    <text evidence="6">The sequence shown here is derived from an EMBL/GenBank/DDBJ whole genome shotgun (WGS) entry which is preliminary data.</text>
</comment>
<keyword evidence="2 6" id="KW-0328">Glycosyltransferase</keyword>
<evidence type="ECO:0000256" key="2">
    <source>
        <dbReference type="ARBA" id="ARBA00022676"/>
    </source>
</evidence>
<dbReference type="AlphaFoldDB" id="A0A9D2ZT26"/>
<name>A0A9D2ZT26_9MICC</name>